<evidence type="ECO:0000313" key="3">
    <source>
        <dbReference type="Proteomes" id="UP000255125"/>
    </source>
</evidence>
<gene>
    <name evidence="2" type="ORF">NCTC10392_04082</name>
</gene>
<protein>
    <submittedName>
        <fullName evidence="2">Tail fiber assembly protein</fullName>
    </submittedName>
</protein>
<dbReference type="RefSeq" id="WP_051903127.1">
    <property type="nucleotide sequence ID" value="NZ_CP008896.1"/>
</dbReference>
<evidence type="ECO:0000313" key="2">
    <source>
        <dbReference type="EMBL" id="SUD32706.1"/>
    </source>
</evidence>
<dbReference type="EMBL" id="UGUS01000002">
    <property type="protein sequence ID" value="SUD32706.1"/>
    <property type="molecule type" value="Genomic_DNA"/>
</dbReference>
<dbReference type="AlphaFoldDB" id="A0A379IH26"/>
<proteinExistence type="predicted"/>
<feature type="domain" description="DUF4376" evidence="1">
    <location>
        <begin position="76"/>
        <end position="175"/>
    </location>
</feature>
<sequence>MSKYFYSPSLHTFLVDGIHPKRPRDSVPISYQDYSYLLAKQSEGLQIVFDSETKQPVARLAPGTSKPEQLQSLYRQKNSEINTACETAITGGFWSPALGAPHQYPSKLDDQLNLTSVILQGFDSPYGCRDEAGVKELRQHTAKQLRQVSEDFTTFKMELLQRANVLKQRLDQALADGDLNAMEVVTWESLQP</sequence>
<dbReference type="OrthoDB" id="6692826at2"/>
<accession>A0A379IH26</accession>
<evidence type="ECO:0000259" key="1">
    <source>
        <dbReference type="Pfam" id="PF14301"/>
    </source>
</evidence>
<name>A0A379IH26_PSEFL</name>
<dbReference type="Proteomes" id="UP000255125">
    <property type="component" value="Unassembled WGS sequence"/>
</dbReference>
<dbReference type="Pfam" id="PF14301">
    <property type="entry name" value="DUF4376"/>
    <property type="match status" value="1"/>
</dbReference>
<reference evidence="2 3" key="1">
    <citation type="submission" date="2018-06" db="EMBL/GenBank/DDBJ databases">
        <authorList>
            <consortium name="Pathogen Informatics"/>
            <person name="Doyle S."/>
        </authorList>
    </citation>
    <scope>NUCLEOTIDE SEQUENCE [LARGE SCALE GENOMIC DNA]</scope>
    <source>
        <strain evidence="2 3">NCTC10392</strain>
    </source>
</reference>
<organism evidence="2 3">
    <name type="scientific">Pseudomonas fluorescens</name>
    <dbReference type="NCBI Taxonomy" id="294"/>
    <lineage>
        <taxon>Bacteria</taxon>
        <taxon>Pseudomonadati</taxon>
        <taxon>Pseudomonadota</taxon>
        <taxon>Gammaproteobacteria</taxon>
        <taxon>Pseudomonadales</taxon>
        <taxon>Pseudomonadaceae</taxon>
        <taxon>Pseudomonas</taxon>
    </lineage>
</organism>
<dbReference type="InterPro" id="IPR025484">
    <property type="entry name" value="DUF4376"/>
</dbReference>